<dbReference type="OrthoDB" id="9794888at2"/>
<gene>
    <name evidence="8" type="ORF">EG028_04545</name>
</gene>
<proteinExistence type="inferred from homology"/>
<dbReference type="InterPro" id="IPR012944">
    <property type="entry name" value="SusD_RagB_dom"/>
</dbReference>
<evidence type="ECO:0000256" key="1">
    <source>
        <dbReference type="ARBA" id="ARBA00004442"/>
    </source>
</evidence>
<keyword evidence="9" id="KW-1185">Reference proteome</keyword>
<evidence type="ECO:0000256" key="3">
    <source>
        <dbReference type="ARBA" id="ARBA00022729"/>
    </source>
</evidence>
<dbReference type="CDD" id="cd08977">
    <property type="entry name" value="SusD"/>
    <property type="match status" value="1"/>
</dbReference>
<evidence type="ECO:0000256" key="6">
    <source>
        <dbReference type="SAM" id="SignalP"/>
    </source>
</evidence>
<feature type="signal peptide" evidence="6">
    <location>
        <begin position="1"/>
        <end position="20"/>
    </location>
</feature>
<comment type="caution">
    <text evidence="8">The sequence shown here is derived from an EMBL/GenBank/DDBJ whole genome shotgun (WGS) entry which is preliminary data.</text>
</comment>
<dbReference type="RefSeq" id="WP_120515404.1">
    <property type="nucleotide sequence ID" value="NZ_QXZY01000003.1"/>
</dbReference>
<feature type="chain" id="PRO_5017929298" evidence="6">
    <location>
        <begin position="21"/>
        <end position="443"/>
    </location>
</feature>
<feature type="domain" description="RagB/SusD" evidence="7">
    <location>
        <begin position="335"/>
        <end position="416"/>
    </location>
</feature>
<evidence type="ECO:0000256" key="2">
    <source>
        <dbReference type="ARBA" id="ARBA00006275"/>
    </source>
</evidence>
<evidence type="ECO:0000313" key="9">
    <source>
        <dbReference type="Proteomes" id="UP000279089"/>
    </source>
</evidence>
<protein>
    <submittedName>
        <fullName evidence="8">RagB/SusD family nutrient uptake outer membrane protein</fullName>
    </submittedName>
</protein>
<dbReference type="Gene3D" id="1.25.40.390">
    <property type="match status" value="1"/>
</dbReference>
<keyword evidence="5" id="KW-0998">Cell outer membrane</keyword>
<comment type="similarity">
    <text evidence="2">Belongs to the SusD family.</text>
</comment>
<accession>A0A3N4MQR6</accession>
<evidence type="ECO:0000256" key="4">
    <source>
        <dbReference type="ARBA" id="ARBA00023136"/>
    </source>
</evidence>
<name>A0A3N4MQR6_9BACT</name>
<sequence length="443" mass="48901">MMIQKKIYAPILIASLVWLAACKNEPITNPNAPTMEEIIKNPTVGELNNLATGVEGSMRAGMGFYVDVTGVIGREFFRHNSSEPRYTTQLLGKGTEQLSGNAFYISNIWLGKYNCVKTCNLLIEGTNNSKFVENAGQKNGYIAFAKTIMAHQMLLALNVTYDNGIRLEVTDPNHPGPIVTRAQALEGIAKLLDDAYVMLGGDIEFIFQLSSGFEDFSTPEDFAKFNRAVAARVALYQERWAETLDLLGDTYLDQAPAADLDAGPQHVFTSASGDRENPVNVPLSGANTRLAHPSYMRDIEAGDDRINKSTARATARSVDGLPASNRDFAIYPTLTTPMPILRNEELILIYAEAQAQLNNFPLAAGALNLIRTRHGLAAKPAAALDTKDEVIDELLVQRRFSLWGEGHRWIDLRRYNRLGTLPIDRANDDVWTQLPLPQAEEGM</sequence>
<dbReference type="SUPFAM" id="SSF48452">
    <property type="entry name" value="TPR-like"/>
    <property type="match status" value="1"/>
</dbReference>
<comment type="subcellular location">
    <subcellularLocation>
        <location evidence="1">Cell outer membrane</location>
    </subcellularLocation>
</comment>
<dbReference type="GO" id="GO:0009279">
    <property type="term" value="C:cell outer membrane"/>
    <property type="evidence" value="ECO:0007669"/>
    <property type="project" value="UniProtKB-SubCell"/>
</dbReference>
<evidence type="ECO:0000313" key="8">
    <source>
        <dbReference type="EMBL" id="RPD42450.1"/>
    </source>
</evidence>
<evidence type="ECO:0000256" key="5">
    <source>
        <dbReference type="ARBA" id="ARBA00023237"/>
    </source>
</evidence>
<dbReference type="EMBL" id="RMBX01000002">
    <property type="protein sequence ID" value="RPD42450.1"/>
    <property type="molecule type" value="Genomic_DNA"/>
</dbReference>
<organism evidence="8 9">
    <name type="scientific">Chitinophaga barathri</name>
    <dbReference type="NCBI Taxonomy" id="1647451"/>
    <lineage>
        <taxon>Bacteria</taxon>
        <taxon>Pseudomonadati</taxon>
        <taxon>Bacteroidota</taxon>
        <taxon>Chitinophagia</taxon>
        <taxon>Chitinophagales</taxon>
        <taxon>Chitinophagaceae</taxon>
        <taxon>Chitinophaga</taxon>
    </lineage>
</organism>
<reference evidence="9" key="1">
    <citation type="submission" date="2018-11" db="EMBL/GenBank/DDBJ databases">
        <title>Chitinophaga lutea sp.nov., isolate from arsenic contaminated soil.</title>
        <authorList>
            <person name="Zong Y."/>
        </authorList>
    </citation>
    <scope>NUCLEOTIDE SEQUENCE [LARGE SCALE GENOMIC DNA]</scope>
    <source>
        <strain evidence="9">YLT18</strain>
    </source>
</reference>
<dbReference type="InterPro" id="IPR011990">
    <property type="entry name" value="TPR-like_helical_dom_sf"/>
</dbReference>
<dbReference type="Pfam" id="PF07980">
    <property type="entry name" value="SusD_RagB"/>
    <property type="match status" value="1"/>
</dbReference>
<dbReference type="Proteomes" id="UP000279089">
    <property type="component" value="Unassembled WGS sequence"/>
</dbReference>
<keyword evidence="3 6" id="KW-0732">Signal</keyword>
<keyword evidence="4" id="KW-0472">Membrane</keyword>
<dbReference type="PROSITE" id="PS51257">
    <property type="entry name" value="PROKAR_LIPOPROTEIN"/>
    <property type="match status" value="1"/>
</dbReference>
<dbReference type="AlphaFoldDB" id="A0A3N4MQR6"/>
<evidence type="ECO:0000259" key="7">
    <source>
        <dbReference type="Pfam" id="PF07980"/>
    </source>
</evidence>